<evidence type="ECO:0000256" key="2">
    <source>
        <dbReference type="ARBA" id="ARBA00022989"/>
    </source>
</evidence>
<evidence type="ECO:0000313" key="6">
    <source>
        <dbReference type="EMBL" id="SSZ39059.1"/>
    </source>
</evidence>
<reference evidence="6 7" key="1">
    <citation type="submission" date="2018-06" db="EMBL/GenBank/DDBJ databases">
        <authorList>
            <consortium name="Pathogen Informatics"/>
            <person name="Doyle S."/>
        </authorList>
    </citation>
    <scope>NUCLEOTIDE SEQUENCE [LARGE SCALE GENOMIC DNA]</scope>
    <source>
        <strain evidence="6 7">NCTC12860</strain>
    </source>
</reference>
<dbReference type="Pfam" id="PF07690">
    <property type="entry name" value="MFS_1"/>
    <property type="match status" value="1"/>
</dbReference>
<gene>
    <name evidence="6" type="primary">dgoT</name>
    <name evidence="6" type="ORF">NCTC12860_00249</name>
</gene>
<dbReference type="PANTHER" id="PTHR23527:SF1">
    <property type="entry name" value="BLL3282 PROTEIN"/>
    <property type="match status" value="1"/>
</dbReference>
<dbReference type="GO" id="GO:0022857">
    <property type="term" value="F:transmembrane transporter activity"/>
    <property type="evidence" value="ECO:0007669"/>
    <property type="project" value="InterPro"/>
</dbReference>
<dbReference type="PANTHER" id="PTHR23527">
    <property type="entry name" value="BLL3282 PROTEIN"/>
    <property type="match status" value="1"/>
</dbReference>
<evidence type="ECO:0000256" key="4">
    <source>
        <dbReference type="SAM" id="Phobius"/>
    </source>
</evidence>
<accession>A0A336NBH7</accession>
<dbReference type="Proteomes" id="UP000253846">
    <property type="component" value="Unassembled WGS sequence"/>
</dbReference>
<dbReference type="AlphaFoldDB" id="A0A336NBH7"/>
<proteinExistence type="predicted"/>
<dbReference type="InterPro" id="IPR020846">
    <property type="entry name" value="MFS_dom"/>
</dbReference>
<feature type="domain" description="Major facilitator superfamily (MFS) profile" evidence="5">
    <location>
        <begin position="1"/>
        <end position="182"/>
    </location>
</feature>
<dbReference type="InterPro" id="IPR011701">
    <property type="entry name" value="MFS"/>
</dbReference>
<dbReference type="InterPro" id="IPR036259">
    <property type="entry name" value="MFS_trans_sf"/>
</dbReference>
<dbReference type="InterPro" id="IPR052952">
    <property type="entry name" value="MFS-Transporter"/>
</dbReference>
<feature type="transmembrane region" description="Helical" evidence="4">
    <location>
        <begin position="89"/>
        <end position="109"/>
    </location>
</feature>
<keyword evidence="1 4" id="KW-0812">Transmembrane</keyword>
<dbReference type="RefSeq" id="WP_244395803.1">
    <property type="nucleotide sequence ID" value="NZ_CACVBJ010000005.1"/>
</dbReference>
<feature type="transmembrane region" description="Helical" evidence="4">
    <location>
        <begin position="65"/>
        <end position="83"/>
    </location>
</feature>
<feature type="transmembrane region" description="Helical" evidence="4">
    <location>
        <begin position="158"/>
        <end position="177"/>
    </location>
</feature>
<dbReference type="Gene3D" id="1.20.1250.20">
    <property type="entry name" value="MFS general substrate transporter like domains"/>
    <property type="match status" value="1"/>
</dbReference>
<name>A0A336NBH7_BARGR</name>
<dbReference type="EMBL" id="UFTD01000001">
    <property type="protein sequence ID" value="SSZ39059.1"/>
    <property type="molecule type" value="Genomic_DNA"/>
</dbReference>
<organism evidence="6 7">
    <name type="scientific">Bartonella grahamii</name>
    <dbReference type="NCBI Taxonomy" id="33045"/>
    <lineage>
        <taxon>Bacteria</taxon>
        <taxon>Pseudomonadati</taxon>
        <taxon>Pseudomonadota</taxon>
        <taxon>Alphaproteobacteria</taxon>
        <taxon>Hyphomicrobiales</taxon>
        <taxon>Bartonellaceae</taxon>
        <taxon>Bartonella</taxon>
    </lineage>
</organism>
<keyword evidence="2 4" id="KW-1133">Transmembrane helix</keyword>
<feature type="transmembrane region" description="Helical" evidence="4">
    <location>
        <begin position="36"/>
        <end position="58"/>
    </location>
</feature>
<evidence type="ECO:0000256" key="3">
    <source>
        <dbReference type="ARBA" id="ARBA00023136"/>
    </source>
</evidence>
<sequence>MLVATIAQASACFFVQGIGPLAEFFKKNFSLSDSQIGLLSSAAQFLPIIGLLVAGELLDKFNERYIVGVGAVGVSVALLLGAIADNYISLLVCLLIVGGFYSSAQPGGAKSVSSWFPQSQRGFAMGIRQARLPLDQGGALAGIVLPASALVYGIQGAFLVGAIVSFLGGCTFIIFITHQQKL</sequence>
<evidence type="ECO:0000256" key="1">
    <source>
        <dbReference type="ARBA" id="ARBA00022692"/>
    </source>
</evidence>
<evidence type="ECO:0000313" key="7">
    <source>
        <dbReference type="Proteomes" id="UP000253846"/>
    </source>
</evidence>
<protein>
    <submittedName>
        <fullName evidence="6">D-galactonate transporter</fullName>
    </submittedName>
</protein>
<evidence type="ECO:0000259" key="5">
    <source>
        <dbReference type="PROSITE" id="PS50850"/>
    </source>
</evidence>
<dbReference type="SUPFAM" id="SSF103473">
    <property type="entry name" value="MFS general substrate transporter"/>
    <property type="match status" value="1"/>
</dbReference>
<dbReference type="PROSITE" id="PS50850">
    <property type="entry name" value="MFS"/>
    <property type="match status" value="1"/>
</dbReference>
<keyword evidence="3 4" id="KW-0472">Membrane</keyword>